<dbReference type="EMBL" id="JANATA010000002">
    <property type="protein sequence ID" value="MCP3427825.1"/>
    <property type="molecule type" value="Genomic_DNA"/>
</dbReference>
<reference evidence="11" key="1">
    <citation type="submission" date="2022-07" db="EMBL/GenBank/DDBJ databases">
        <title>Characterization of the Novel Bacterium Alteromonas immobilis LMIT006 and Alteromonas gregis LMIT007.</title>
        <authorList>
            <person name="Lin X."/>
        </authorList>
    </citation>
    <scope>NUCLEOTIDE SEQUENCE</scope>
    <source>
        <strain evidence="11">LMIT007</strain>
    </source>
</reference>
<dbReference type="RefSeq" id="WP_254098552.1">
    <property type="nucleotide sequence ID" value="NZ_JANATA010000002.1"/>
</dbReference>
<sequence length="257" mass="28553">MNNADLNDLSAWQIPEIQEATSSATNALNKAPQRSVAVSQEEIEEDLPPLTASDLDEIRQSAFQDGLTQGHAEGYDKGHSEGYEVGFAKGESEGHIQGVEQGKKDGLNRVEIQAELFKSLANTLFHPISKIDDVLEEQLLQLVLQLTRSVLDVEVQTNPKIIVGALQQGIKVLPLNETHYQVSLHPQDLEIIQTHFTAEVIAEQHWQFVPDETVSRGGCDIVTHNNSVDMTIERKMRQVLDRFMLEQGLLHGSDTGE</sequence>
<dbReference type="InterPro" id="IPR051472">
    <property type="entry name" value="T3SS_Stator/FliH"/>
</dbReference>
<dbReference type="GO" id="GO:0044781">
    <property type="term" value="P:bacterial-type flagellum organization"/>
    <property type="evidence" value="ECO:0007669"/>
    <property type="project" value="UniProtKB-KW"/>
</dbReference>
<evidence type="ECO:0000313" key="12">
    <source>
        <dbReference type="Proteomes" id="UP001165413"/>
    </source>
</evidence>
<name>A0AA42BKK9_9ALTE</name>
<comment type="subcellular location">
    <subcellularLocation>
        <location evidence="2">Cytoplasm</location>
    </subcellularLocation>
</comment>
<keyword evidence="6" id="KW-0963">Cytoplasm</keyword>
<organism evidence="11 12">
    <name type="scientific">Opacimonas viscosa</name>
    <dbReference type="NCBI Taxonomy" id="2961944"/>
    <lineage>
        <taxon>Bacteria</taxon>
        <taxon>Pseudomonadati</taxon>
        <taxon>Pseudomonadota</taxon>
        <taxon>Gammaproteobacteria</taxon>
        <taxon>Alteromonadales</taxon>
        <taxon>Alteromonadaceae</taxon>
        <taxon>Opacimonas</taxon>
    </lineage>
</organism>
<evidence type="ECO:0000256" key="4">
    <source>
        <dbReference type="ARBA" id="ARBA00016507"/>
    </source>
</evidence>
<evidence type="ECO:0000256" key="1">
    <source>
        <dbReference type="ARBA" id="ARBA00003041"/>
    </source>
</evidence>
<dbReference type="GO" id="GO:0015031">
    <property type="term" value="P:protein transport"/>
    <property type="evidence" value="ECO:0007669"/>
    <property type="project" value="UniProtKB-KW"/>
</dbReference>
<comment type="function">
    <text evidence="1">Needed for flagellar regrowth and assembly.</text>
</comment>
<dbReference type="SUPFAM" id="SSF160527">
    <property type="entry name" value="V-type ATPase subunit E-like"/>
    <property type="match status" value="1"/>
</dbReference>
<dbReference type="InterPro" id="IPR018035">
    <property type="entry name" value="Flagellar_FliH/T3SS_HrpE"/>
</dbReference>
<keyword evidence="7" id="KW-1005">Bacterial flagellum biogenesis</keyword>
<dbReference type="GO" id="GO:0005829">
    <property type="term" value="C:cytosol"/>
    <property type="evidence" value="ECO:0007669"/>
    <property type="project" value="TreeGrafter"/>
</dbReference>
<accession>A0AA42BKK9</accession>
<dbReference type="Proteomes" id="UP001165413">
    <property type="component" value="Unassembled WGS sequence"/>
</dbReference>
<comment type="similarity">
    <text evidence="3">Belongs to the FliH family.</text>
</comment>
<evidence type="ECO:0000256" key="8">
    <source>
        <dbReference type="ARBA" id="ARBA00022927"/>
    </source>
</evidence>
<gene>
    <name evidence="11" type="ORF">NLF92_02575</name>
</gene>
<dbReference type="PANTHER" id="PTHR34982:SF1">
    <property type="entry name" value="FLAGELLAR ASSEMBLY PROTEIN FLIH"/>
    <property type="match status" value="1"/>
</dbReference>
<protein>
    <recommendedName>
        <fullName evidence="4">Flagellar assembly protein FliH</fullName>
    </recommendedName>
</protein>
<keyword evidence="11" id="KW-0969">Cilium</keyword>
<evidence type="ECO:0000256" key="2">
    <source>
        <dbReference type="ARBA" id="ARBA00004496"/>
    </source>
</evidence>
<feature type="domain" description="Flagellar assembly protein FliH/Type III secretion system HrpE" evidence="10">
    <location>
        <begin position="116"/>
        <end position="239"/>
    </location>
</feature>
<evidence type="ECO:0000256" key="5">
    <source>
        <dbReference type="ARBA" id="ARBA00022448"/>
    </source>
</evidence>
<keyword evidence="11" id="KW-0966">Cell projection</keyword>
<proteinExistence type="inferred from homology"/>
<keyword evidence="5" id="KW-0813">Transport</keyword>
<dbReference type="Pfam" id="PF02108">
    <property type="entry name" value="FliH"/>
    <property type="match status" value="1"/>
</dbReference>
<dbReference type="InterPro" id="IPR000563">
    <property type="entry name" value="Flag_FliH"/>
</dbReference>
<comment type="caution">
    <text evidence="11">The sequence shown here is derived from an EMBL/GenBank/DDBJ whole genome shotgun (WGS) entry which is preliminary data.</text>
</comment>
<dbReference type="AlphaFoldDB" id="A0AA42BKK9"/>
<evidence type="ECO:0000256" key="3">
    <source>
        <dbReference type="ARBA" id="ARBA00006602"/>
    </source>
</evidence>
<evidence type="ECO:0000256" key="9">
    <source>
        <dbReference type="ARBA" id="ARBA00023225"/>
    </source>
</evidence>
<dbReference type="GO" id="GO:0009288">
    <property type="term" value="C:bacterial-type flagellum"/>
    <property type="evidence" value="ECO:0007669"/>
    <property type="project" value="InterPro"/>
</dbReference>
<dbReference type="GO" id="GO:0071973">
    <property type="term" value="P:bacterial-type flagellum-dependent cell motility"/>
    <property type="evidence" value="ECO:0007669"/>
    <property type="project" value="InterPro"/>
</dbReference>
<evidence type="ECO:0000256" key="6">
    <source>
        <dbReference type="ARBA" id="ARBA00022490"/>
    </source>
</evidence>
<keyword evidence="11" id="KW-0282">Flagellum</keyword>
<keyword evidence="8" id="KW-0653">Protein transport</keyword>
<dbReference type="PRINTS" id="PR01003">
    <property type="entry name" value="FLGFLIH"/>
</dbReference>
<dbReference type="PANTHER" id="PTHR34982">
    <property type="entry name" value="YOP PROTEINS TRANSLOCATION PROTEIN L"/>
    <property type="match status" value="1"/>
</dbReference>
<dbReference type="NCBIfam" id="NF004270">
    <property type="entry name" value="PRK05687.2-1"/>
    <property type="match status" value="1"/>
</dbReference>
<evidence type="ECO:0000256" key="7">
    <source>
        <dbReference type="ARBA" id="ARBA00022795"/>
    </source>
</evidence>
<evidence type="ECO:0000259" key="10">
    <source>
        <dbReference type="Pfam" id="PF02108"/>
    </source>
</evidence>
<keyword evidence="9" id="KW-1006">Bacterial flagellum protein export</keyword>
<keyword evidence="12" id="KW-1185">Reference proteome</keyword>
<dbReference type="GO" id="GO:0003774">
    <property type="term" value="F:cytoskeletal motor activity"/>
    <property type="evidence" value="ECO:0007669"/>
    <property type="project" value="InterPro"/>
</dbReference>
<evidence type="ECO:0000313" key="11">
    <source>
        <dbReference type="EMBL" id="MCP3427825.1"/>
    </source>
</evidence>